<evidence type="ECO:0000313" key="5">
    <source>
        <dbReference type="Proteomes" id="UP000283587"/>
    </source>
</evidence>
<evidence type="ECO:0000256" key="1">
    <source>
        <dbReference type="ARBA" id="ARBA00022801"/>
    </source>
</evidence>
<protein>
    <submittedName>
        <fullName evidence="4">Amidohydrolase</fullName>
    </submittedName>
</protein>
<keyword evidence="2" id="KW-0479">Metal-binding</keyword>
<comment type="caution">
    <text evidence="4">The sequence shown here is derived from an EMBL/GenBank/DDBJ whole genome shotgun (WGS) entry which is preliminary data.</text>
</comment>
<dbReference type="GO" id="GO:0046872">
    <property type="term" value="F:metal ion binding"/>
    <property type="evidence" value="ECO:0007669"/>
    <property type="project" value="UniProtKB-KW"/>
</dbReference>
<dbReference type="SUPFAM" id="SSF53187">
    <property type="entry name" value="Zn-dependent exopeptidases"/>
    <property type="match status" value="1"/>
</dbReference>
<accession>A0A419AAD8</accession>
<dbReference type="PANTHER" id="PTHR11014:SF63">
    <property type="entry name" value="METALLOPEPTIDASE, PUTATIVE (AFU_ORTHOLOGUE AFUA_6G09600)-RELATED"/>
    <property type="match status" value="1"/>
</dbReference>
<keyword evidence="1 4" id="KW-0378">Hydrolase</keyword>
<evidence type="ECO:0000259" key="3">
    <source>
        <dbReference type="Pfam" id="PF07687"/>
    </source>
</evidence>
<keyword evidence="2" id="KW-0464">Manganese</keyword>
<dbReference type="InterPro" id="IPR002933">
    <property type="entry name" value="Peptidase_M20"/>
</dbReference>
<gene>
    <name evidence="4" type="ORF">D3P05_04070</name>
</gene>
<comment type="cofactor">
    <cofactor evidence="2">
        <name>Mn(2+)</name>
        <dbReference type="ChEBI" id="CHEBI:29035"/>
    </cofactor>
    <text evidence="2">The Mn(2+) ion enhances activity.</text>
</comment>
<dbReference type="Pfam" id="PF07687">
    <property type="entry name" value="M20_dimer"/>
    <property type="match status" value="1"/>
</dbReference>
<reference evidence="5" key="1">
    <citation type="submission" date="2018-09" db="EMBL/GenBank/DDBJ databases">
        <title>Paracoccus onubensis nov. sp. a moderate halophilic bacterium isolated from Gruta de las Maravillas (Aracena, Spain).</title>
        <authorList>
            <person name="Jurado V."/>
            <person name="Gutierrez-Patricio S."/>
            <person name="Gonzalez-Pimentel J.L."/>
            <person name="Miller A.Z."/>
            <person name="Laiz L."/>
            <person name="Saiz-Jimenez C."/>
        </authorList>
    </citation>
    <scope>NUCLEOTIDE SEQUENCE [LARGE SCALE GENOMIC DNA]</scope>
    <source>
        <strain evidence="5">DSM 26381</strain>
    </source>
</reference>
<dbReference type="CDD" id="cd05666">
    <property type="entry name" value="M20_Acy1-like"/>
    <property type="match status" value="1"/>
</dbReference>
<proteinExistence type="predicted"/>
<dbReference type="InterPro" id="IPR011650">
    <property type="entry name" value="Peptidase_M20_dimer"/>
</dbReference>
<dbReference type="FunFam" id="3.30.70.360:FF:000001">
    <property type="entry name" value="N-acetyldiaminopimelate deacetylase"/>
    <property type="match status" value="1"/>
</dbReference>
<dbReference type="AlphaFoldDB" id="A0A419AAD8"/>
<dbReference type="PANTHER" id="PTHR11014">
    <property type="entry name" value="PEPTIDASE M20 FAMILY MEMBER"/>
    <property type="match status" value="1"/>
</dbReference>
<dbReference type="OrthoDB" id="9777385at2"/>
<dbReference type="Gene3D" id="3.30.70.360">
    <property type="match status" value="1"/>
</dbReference>
<dbReference type="InterPro" id="IPR036264">
    <property type="entry name" value="Bact_exopeptidase_dim_dom"/>
</dbReference>
<dbReference type="PIRSF" id="PIRSF005962">
    <property type="entry name" value="Pept_M20D_amidohydro"/>
    <property type="match status" value="1"/>
</dbReference>
<evidence type="ECO:0000256" key="2">
    <source>
        <dbReference type="PIRSR" id="PIRSR005962-1"/>
    </source>
</evidence>
<feature type="binding site" evidence="2">
    <location>
        <position position="111"/>
    </location>
    <ligand>
        <name>Mn(2+)</name>
        <dbReference type="ChEBI" id="CHEBI:29035"/>
        <label>2</label>
    </ligand>
</feature>
<sequence length="399" mass="42488">MTIAAPIAAPAEAAARPAIAARIRDFVALRQQIHAQPELSFREIRTAELVGGLLTDWGFRVTRLAGTGLVASLENGPGPRLGIRADMDALPITEETGLDFASRVPGVMHACGHDGHTAILLAAARHLSATRRFRGTLRLIFQPAEEIGAGARAMIEAGLFRDHPVDAIFGLHNWPGEPAGRFGFVEGPAMAAIDRVEIRIQGKGGHGAEPHLAVDPVVAAAQAIGALQSIVSRNVDPLEMAVVTVGAIHGGSATNVIPGHVDMGLSLRSYDPDLRSRLRERVSELVHLSAAAHGAQAQVRHVPGFPSLINDAARTRRIRDIAIRTFGSDAVIPGFRPRTASEDFAYYLHHRPGSFVFVGNGDSAPLHSPEYRFNDDIIAPAASLWVALAESFLTGDSDV</sequence>
<dbReference type="EMBL" id="QZEW01000013">
    <property type="protein sequence ID" value="RJL19904.1"/>
    <property type="molecule type" value="Genomic_DNA"/>
</dbReference>
<feature type="binding site" evidence="2">
    <location>
        <position position="146"/>
    </location>
    <ligand>
        <name>Mn(2+)</name>
        <dbReference type="ChEBI" id="CHEBI:29035"/>
        <label>2</label>
    </ligand>
</feature>
<feature type="binding site" evidence="2">
    <location>
        <position position="172"/>
    </location>
    <ligand>
        <name>Mn(2+)</name>
        <dbReference type="ChEBI" id="CHEBI:29035"/>
        <label>2</label>
    </ligand>
</feature>
<dbReference type="Proteomes" id="UP000283587">
    <property type="component" value="Unassembled WGS sequence"/>
</dbReference>
<dbReference type="InterPro" id="IPR017439">
    <property type="entry name" value="Amidohydrolase"/>
</dbReference>
<feature type="domain" description="Peptidase M20 dimerisation" evidence="3">
    <location>
        <begin position="195"/>
        <end position="285"/>
    </location>
</feature>
<feature type="binding site" evidence="2">
    <location>
        <position position="367"/>
    </location>
    <ligand>
        <name>Mn(2+)</name>
        <dbReference type="ChEBI" id="CHEBI:29035"/>
        <label>2</label>
    </ligand>
</feature>
<dbReference type="GO" id="GO:0019877">
    <property type="term" value="P:diaminopimelate biosynthetic process"/>
    <property type="evidence" value="ECO:0007669"/>
    <property type="project" value="UniProtKB-ARBA"/>
</dbReference>
<dbReference type="RefSeq" id="WP_119896910.1">
    <property type="nucleotide sequence ID" value="NZ_QNRC01000010.1"/>
</dbReference>
<feature type="binding site" evidence="2">
    <location>
        <position position="113"/>
    </location>
    <ligand>
        <name>Mn(2+)</name>
        <dbReference type="ChEBI" id="CHEBI:29035"/>
        <label>2</label>
    </ligand>
</feature>
<keyword evidence="5" id="KW-1185">Reference proteome</keyword>
<dbReference type="SUPFAM" id="SSF55031">
    <property type="entry name" value="Bacterial exopeptidase dimerisation domain"/>
    <property type="match status" value="1"/>
</dbReference>
<dbReference type="NCBIfam" id="TIGR01891">
    <property type="entry name" value="amidohydrolases"/>
    <property type="match status" value="1"/>
</dbReference>
<name>A0A419AAD8_9RHOB</name>
<dbReference type="Gene3D" id="3.40.630.10">
    <property type="entry name" value="Zn peptidases"/>
    <property type="match status" value="1"/>
</dbReference>
<evidence type="ECO:0000313" key="4">
    <source>
        <dbReference type="EMBL" id="RJL19904.1"/>
    </source>
</evidence>
<dbReference type="GO" id="GO:0050118">
    <property type="term" value="F:N-acetyldiaminopimelate deacetylase activity"/>
    <property type="evidence" value="ECO:0007669"/>
    <property type="project" value="UniProtKB-ARBA"/>
</dbReference>
<organism evidence="4 5">
    <name type="scientific">Paracoccus siganidrum</name>
    <dbReference type="NCBI Taxonomy" id="1276757"/>
    <lineage>
        <taxon>Bacteria</taxon>
        <taxon>Pseudomonadati</taxon>
        <taxon>Pseudomonadota</taxon>
        <taxon>Alphaproteobacteria</taxon>
        <taxon>Rhodobacterales</taxon>
        <taxon>Paracoccaceae</taxon>
        <taxon>Paracoccus</taxon>
    </lineage>
</organism>
<dbReference type="Pfam" id="PF01546">
    <property type="entry name" value="Peptidase_M20"/>
    <property type="match status" value="1"/>
</dbReference>